<dbReference type="PANTHER" id="PTHR34438">
    <property type="entry name" value="SI:DKEY-97L20.6"/>
    <property type="match status" value="1"/>
</dbReference>
<feature type="compositionally biased region" description="Acidic residues" evidence="1">
    <location>
        <begin position="446"/>
        <end position="457"/>
    </location>
</feature>
<dbReference type="GeneID" id="136992239"/>
<feature type="region of interest" description="Disordered" evidence="1">
    <location>
        <begin position="480"/>
        <end position="499"/>
    </location>
</feature>
<feature type="compositionally biased region" description="Polar residues" evidence="1">
    <location>
        <begin position="372"/>
        <end position="386"/>
    </location>
</feature>
<dbReference type="RefSeq" id="XP_067153369.1">
    <property type="nucleotide sequence ID" value="XM_067297268.1"/>
</dbReference>
<sequence>MSSRERTSSRSRVEKSRPLTAVAPQVEIVPGRLTESEWLSLVAAEEGEEEAGDIFAEFLDHVMDECYKVYLARQRVPFTVSQAKDAFLQITEWRFLTRDEGELNVEEDATWQEDDEPEPHVTDSWAQGSVPVVQEHLSPSPDETEVQACRSCGWGAAVSAKSSNPSPAARVRSPPSAIRTLCSEPASGTDGLLPEEAELCLEPHGVPSLSCLPLLQYEQLPVPRLSRRQSPPDRRVLLPQPCSLCPARARPSHEPHEGPQRLPSLESVDEPLQGSEEERLQQQLSHVDLEESSVGKVSSPKPPSSNNVIKIQTGRPSCSKEGKYEKFGTVPGISRLDRACLPKHWIRPQVEVLDPDVGARRREGPQAAPGRSQESQKFGSRGSELSGSKLLREVGAARGEHLPPPPKKISSPVPWQPGALLDSIEPAPGVTVRGGGSEKRGPCLPAEEEEKEEEEMAERDLRPICLTVPIPALAVKQVTCSRGPQIRHVSPASARPWDQ</sequence>
<feature type="compositionally biased region" description="Low complexity" evidence="1">
    <location>
        <begin position="292"/>
        <end position="308"/>
    </location>
</feature>
<protein>
    <submittedName>
        <fullName evidence="3">Uncharacterized protein C2orf81 homolog</fullName>
    </submittedName>
</protein>
<dbReference type="Pfam" id="PF15479">
    <property type="entry name" value="DUF4639"/>
    <property type="match status" value="1"/>
</dbReference>
<reference evidence="3" key="1">
    <citation type="submission" date="2025-08" db="UniProtKB">
        <authorList>
            <consortium name="RefSeq"/>
        </authorList>
    </citation>
    <scope>IDENTIFICATION</scope>
    <source>
        <tissue evidence="3">Blood</tissue>
    </source>
</reference>
<dbReference type="InterPro" id="IPR028042">
    <property type="entry name" value="DUF4639"/>
</dbReference>
<dbReference type="Proteomes" id="UP001652627">
    <property type="component" value="Chromosome 5"/>
</dbReference>
<feature type="region of interest" description="Disordered" evidence="1">
    <location>
        <begin position="158"/>
        <end position="191"/>
    </location>
</feature>
<feature type="region of interest" description="Disordered" evidence="1">
    <location>
        <begin position="225"/>
        <end position="323"/>
    </location>
</feature>
<proteinExistence type="predicted"/>
<evidence type="ECO:0000313" key="2">
    <source>
        <dbReference type="Proteomes" id="UP001652627"/>
    </source>
</evidence>
<feature type="region of interest" description="Disordered" evidence="1">
    <location>
        <begin position="351"/>
        <end position="458"/>
    </location>
</feature>
<name>A0ABM4EL24_9AVES</name>
<evidence type="ECO:0000313" key="3">
    <source>
        <dbReference type="RefSeq" id="XP_067153369.1"/>
    </source>
</evidence>
<dbReference type="PANTHER" id="PTHR34438:SF1">
    <property type="entry name" value="CHROMOSOME 2 OPEN READING FRAME 81"/>
    <property type="match status" value="1"/>
</dbReference>
<feature type="compositionally biased region" description="Low complexity" evidence="1">
    <location>
        <begin position="162"/>
        <end position="179"/>
    </location>
</feature>
<evidence type="ECO:0000256" key="1">
    <source>
        <dbReference type="SAM" id="MobiDB-lite"/>
    </source>
</evidence>
<gene>
    <name evidence="3" type="primary">C5H2orf81</name>
</gene>
<organism evidence="2 3">
    <name type="scientific">Apteryx mantelli</name>
    <name type="common">North Island brown kiwi</name>
    <dbReference type="NCBI Taxonomy" id="2696672"/>
    <lineage>
        <taxon>Eukaryota</taxon>
        <taxon>Metazoa</taxon>
        <taxon>Chordata</taxon>
        <taxon>Craniata</taxon>
        <taxon>Vertebrata</taxon>
        <taxon>Euteleostomi</taxon>
        <taxon>Archelosauria</taxon>
        <taxon>Archosauria</taxon>
        <taxon>Dinosauria</taxon>
        <taxon>Saurischia</taxon>
        <taxon>Theropoda</taxon>
        <taxon>Coelurosauria</taxon>
        <taxon>Aves</taxon>
        <taxon>Palaeognathae</taxon>
        <taxon>Apterygiformes</taxon>
        <taxon>Apterygidae</taxon>
        <taxon>Apteryx</taxon>
    </lineage>
</organism>
<accession>A0ABM4EL24</accession>
<keyword evidence="2" id="KW-1185">Reference proteome</keyword>